<dbReference type="Proteomes" id="UP000646827">
    <property type="component" value="Unassembled WGS sequence"/>
</dbReference>
<organism evidence="6 7">
    <name type="scientific">Circinella minor</name>
    <dbReference type="NCBI Taxonomy" id="1195481"/>
    <lineage>
        <taxon>Eukaryota</taxon>
        <taxon>Fungi</taxon>
        <taxon>Fungi incertae sedis</taxon>
        <taxon>Mucoromycota</taxon>
        <taxon>Mucoromycotina</taxon>
        <taxon>Mucoromycetes</taxon>
        <taxon>Mucorales</taxon>
        <taxon>Lichtheimiaceae</taxon>
        <taxon>Circinella</taxon>
    </lineage>
</organism>
<keyword evidence="2" id="KW-0812">Transmembrane</keyword>
<evidence type="ECO:0000256" key="4">
    <source>
        <dbReference type="ARBA" id="ARBA00023136"/>
    </source>
</evidence>
<keyword evidence="7" id="KW-1185">Reference proteome</keyword>
<feature type="domain" description="Armadillo-like helical" evidence="5">
    <location>
        <begin position="399"/>
        <end position="636"/>
    </location>
</feature>
<comment type="caution">
    <text evidence="6">The sequence shown here is derived from an EMBL/GenBank/DDBJ whole genome shotgun (WGS) entry which is preliminary data.</text>
</comment>
<evidence type="ECO:0000313" key="6">
    <source>
        <dbReference type="EMBL" id="KAG2221915.1"/>
    </source>
</evidence>
<comment type="subcellular location">
    <subcellularLocation>
        <location evidence="1">Membrane</location>
    </subcellularLocation>
</comment>
<evidence type="ECO:0000256" key="2">
    <source>
        <dbReference type="ARBA" id="ARBA00022692"/>
    </source>
</evidence>
<dbReference type="EMBL" id="JAEPRB010000096">
    <property type="protein sequence ID" value="KAG2221915.1"/>
    <property type="molecule type" value="Genomic_DNA"/>
</dbReference>
<evidence type="ECO:0000256" key="3">
    <source>
        <dbReference type="ARBA" id="ARBA00022989"/>
    </source>
</evidence>
<dbReference type="InterPro" id="IPR039868">
    <property type="entry name" value="ARMD3-like"/>
</dbReference>
<proteinExistence type="predicted"/>
<dbReference type="GO" id="GO:0005829">
    <property type="term" value="C:cytosol"/>
    <property type="evidence" value="ECO:0007669"/>
    <property type="project" value="TreeGrafter"/>
</dbReference>
<dbReference type="OrthoDB" id="2012278at2759"/>
<evidence type="ECO:0000256" key="1">
    <source>
        <dbReference type="ARBA" id="ARBA00004370"/>
    </source>
</evidence>
<protein>
    <recommendedName>
        <fullName evidence="5">Armadillo-like helical domain-containing protein</fullName>
    </recommendedName>
</protein>
<reference evidence="6 7" key="1">
    <citation type="submission" date="2020-12" db="EMBL/GenBank/DDBJ databases">
        <title>Metabolic potential, ecology and presence of endohyphal bacteria is reflected in genomic diversity of Mucoromycotina.</title>
        <authorList>
            <person name="Muszewska A."/>
            <person name="Okrasinska A."/>
            <person name="Steczkiewicz K."/>
            <person name="Drgas O."/>
            <person name="Orlowska M."/>
            <person name="Perlinska-Lenart U."/>
            <person name="Aleksandrzak-Piekarczyk T."/>
            <person name="Szatraj K."/>
            <person name="Zielenkiewicz U."/>
            <person name="Pilsyk S."/>
            <person name="Malc E."/>
            <person name="Mieczkowski P."/>
            <person name="Kruszewska J.S."/>
            <person name="Biernat P."/>
            <person name="Pawlowska J."/>
        </authorList>
    </citation>
    <scope>NUCLEOTIDE SEQUENCE [LARGE SCALE GENOMIC DNA]</scope>
    <source>
        <strain evidence="6 7">CBS 142.35</strain>
    </source>
</reference>
<gene>
    <name evidence="6" type="ORF">INT45_013251</name>
</gene>
<evidence type="ECO:0000259" key="5">
    <source>
        <dbReference type="SMART" id="SM01158"/>
    </source>
</evidence>
<accession>A0A8H7VIL8</accession>
<dbReference type="PANTHER" id="PTHR13608">
    <property type="entry name" value="ARMADILLO-LIKE HELICAL DOMAIN-CONTAINING PROTEIN 3"/>
    <property type="match status" value="1"/>
</dbReference>
<dbReference type="AlphaFoldDB" id="A0A8H7VIL8"/>
<name>A0A8H7VIL8_9FUNG</name>
<dbReference type="PANTHER" id="PTHR13608:SF3">
    <property type="entry name" value="ARMADILLO-LIKE HELICAL DOMAIN-CONTAINING PROTEIN 3"/>
    <property type="match status" value="1"/>
</dbReference>
<sequence>MQKRGPMKWKEKSVELTENLFKGDKSHVTDPIRFWDAYFMLPVNVSFLNNLLQTTSEETLLDVKDNLHQLFEASLGYIKQHSTADVHDRARQLHAMELLACLVRQLFLKKRLSHFNIIQLLTGLDHANTMFGSLVQAIGERLLDPASRSQALKLAIILSAGNDNVNQNHLNGYFMQNDLSDTFIQILVVKDVAQNELLDTVALWGMLANYSKSEIRNPYSTRLSRCKDTRVLEALVMLYANLLPSMTSRYIELKDDEQTVTKSIVSYMTSWFSGPASNSSAAIDIDNLESAANLPPYESALFLVLYDLISSNPHFITALLHICTLHSEEKQDNNPLAELISYSSYLFQHNRNSRSYIYTRLILLILLCLCENYSVLKYIAKEETQINVRLCRQRPTPLPLVKKPRSLFCVILDVLLIFLKYNIRKKLDLVTYKVAFFIMHRILLYLKNYTQERLEYHWSELWSTLTATLHFTVSHLEELKTRDDFDAYISSMMNIFNLSLSHGEEFLPDVLSYDTLYYEIIRASDDFMVLAKHVSRTTTRKSPPDRSPTLAYSDFENIKMVCNHFNPVLEEWQSSNGRTFLTPEKVMAVIKDNYDTLELSPVEKVERYTSYTELPAEMAFFRQVLRMATTDYIACITDRGDQSVVVDQENSKVTASS</sequence>
<evidence type="ECO:0000313" key="7">
    <source>
        <dbReference type="Proteomes" id="UP000646827"/>
    </source>
</evidence>
<dbReference type="GO" id="GO:0016020">
    <property type="term" value="C:membrane"/>
    <property type="evidence" value="ECO:0007669"/>
    <property type="project" value="UniProtKB-SubCell"/>
</dbReference>
<keyword evidence="4" id="KW-0472">Membrane</keyword>
<dbReference type="InterPro" id="IPR013636">
    <property type="entry name" value="ARMH3_C"/>
</dbReference>
<dbReference type="Pfam" id="PF08427">
    <property type="entry name" value="ARMH3_C"/>
    <property type="match status" value="1"/>
</dbReference>
<keyword evidence="3" id="KW-1133">Transmembrane helix</keyword>
<dbReference type="SMART" id="SM01158">
    <property type="entry name" value="DUF1741"/>
    <property type="match status" value="1"/>
</dbReference>